<evidence type="ECO:0008006" key="4">
    <source>
        <dbReference type="Google" id="ProtNLM"/>
    </source>
</evidence>
<keyword evidence="1" id="KW-0812">Transmembrane</keyword>
<evidence type="ECO:0000256" key="1">
    <source>
        <dbReference type="SAM" id="Phobius"/>
    </source>
</evidence>
<dbReference type="Proteomes" id="UP000254263">
    <property type="component" value="Unassembled WGS sequence"/>
</dbReference>
<keyword evidence="1" id="KW-1133">Transmembrane helix</keyword>
<dbReference type="Pfam" id="PF14899">
    <property type="entry name" value="DUF4492"/>
    <property type="match status" value="1"/>
</dbReference>
<protein>
    <recommendedName>
        <fullName evidence="4">DUF4492 domain-containing protein</fullName>
    </recommendedName>
</protein>
<proteinExistence type="predicted"/>
<dbReference type="RefSeq" id="WP_018359557.1">
    <property type="nucleotide sequence ID" value="NZ_UGTI01000001.1"/>
</dbReference>
<feature type="transmembrane region" description="Helical" evidence="1">
    <location>
        <begin position="35"/>
        <end position="55"/>
    </location>
</feature>
<gene>
    <name evidence="2" type="ORF">NCTC13100_00291</name>
</gene>
<evidence type="ECO:0000313" key="3">
    <source>
        <dbReference type="Proteomes" id="UP000254263"/>
    </source>
</evidence>
<dbReference type="InterPro" id="IPR027853">
    <property type="entry name" value="DUF4492"/>
</dbReference>
<keyword evidence="1" id="KW-0472">Membrane</keyword>
<dbReference type="EMBL" id="UGTI01000001">
    <property type="protein sequence ID" value="SUB77176.1"/>
    <property type="molecule type" value="Genomic_DNA"/>
</dbReference>
<sequence>MQETPIKTIKNGNPFSRVWRFYVSGFKNMSGTGRVLWLIILVKLFIMFAILRAFFFPNFLGQQAQDRDGRAKYVQEQLVDRKIKR</sequence>
<evidence type="ECO:0000313" key="2">
    <source>
        <dbReference type="EMBL" id="SUB77176.1"/>
    </source>
</evidence>
<dbReference type="AlphaFoldDB" id="A0A379DFP6"/>
<organism evidence="2 3">
    <name type="scientific">Porphyromonas macacae</name>
    <dbReference type="NCBI Taxonomy" id="28115"/>
    <lineage>
        <taxon>Bacteria</taxon>
        <taxon>Pseudomonadati</taxon>
        <taxon>Bacteroidota</taxon>
        <taxon>Bacteroidia</taxon>
        <taxon>Bacteroidales</taxon>
        <taxon>Porphyromonadaceae</taxon>
        <taxon>Porphyromonas</taxon>
    </lineage>
</organism>
<name>A0A379DFP6_9PORP</name>
<reference evidence="2 3" key="1">
    <citation type="submission" date="2018-06" db="EMBL/GenBank/DDBJ databases">
        <authorList>
            <consortium name="Pathogen Informatics"/>
            <person name="Doyle S."/>
        </authorList>
    </citation>
    <scope>NUCLEOTIDE SEQUENCE [LARGE SCALE GENOMIC DNA]</scope>
    <source>
        <strain evidence="2 3">NCTC13100</strain>
    </source>
</reference>
<accession>A0A379DFP6</accession>